<accession>A0A2P5CNT7</accession>
<dbReference type="Proteomes" id="UP000237000">
    <property type="component" value="Unassembled WGS sequence"/>
</dbReference>
<dbReference type="EMBL" id="JXTC01000344">
    <property type="protein sequence ID" value="PON62682.1"/>
    <property type="molecule type" value="Genomic_DNA"/>
</dbReference>
<organism evidence="1 2">
    <name type="scientific">Trema orientale</name>
    <name type="common">Charcoal tree</name>
    <name type="synonym">Celtis orientalis</name>
    <dbReference type="NCBI Taxonomy" id="63057"/>
    <lineage>
        <taxon>Eukaryota</taxon>
        <taxon>Viridiplantae</taxon>
        <taxon>Streptophyta</taxon>
        <taxon>Embryophyta</taxon>
        <taxon>Tracheophyta</taxon>
        <taxon>Spermatophyta</taxon>
        <taxon>Magnoliopsida</taxon>
        <taxon>eudicotyledons</taxon>
        <taxon>Gunneridae</taxon>
        <taxon>Pentapetalae</taxon>
        <taxon>rosids</taxon>
        <taxon>fabids</taxon>
        <taxon>Rosales</taxon>
        <taxon>Cannabaceae</taxon>
        <taxon>Trema</taxon>
    </lineage>
</organism>
<dbReference type="STRING" id="63057.A0A2P5CNT7"/>
<dbReference type="GO" id="GO:0003723">
    <property type="term" value="F:RNA binding"/>
    <property type="evidence" value="ECO:0007669"/>
    <property type="project" value="InterPro"/>
</dbReference>
<dbReference type="GO" id="GO:0009451">
    <property type="term" value="P:RNA modification"/>
    <property type="evidence" value="ECO:0007669"/>
    <property type="project" value="InterPro"/>
</dbReference>
<dbReference type="PANTHER" id="PTHR47926:SF517">
    <property type="entry name" value="TETRATRICOPEPTIDE REPEAT-LIKE SUPERFAMILY PROTEIN"/>
    <property type="match status" value="1"/>
</dbReference>
<gene>
    <name evidence="1" type="ORF">TorRG33x02_278510</name>
</gene>
<dbReference type="InterPro" id="IPR046960">
    <property type="entry name" value="PPR_At4g14850-like_plant"/>
</dbReference>
<evidence type="ECO:0000313" key="1">
    <source>
        <dbReference type="EMBL" id="PON62682.1"/>
    </source>
</evidence>
<evidence type="ECO:0008006" key="3">
    <source>
        <dbReference type="Google" id="ProtNLM"/>
    </source>
</evidence>
<comment type="caution">
    <text evidence="1">The sequence shown here is derived from an EMBL/GenBank/DDBJ whole genome shotgun (WGS) entry which is preliminary data.</text>
</comment>
<reference evidence="2" key="1">
    <citation type="submission" date="2016-06" db="EMBL/GenBank/DDBJ databases">
        <title>Parallel loss of symbiosis genes in relatives of nitrogen-fixing non-legume Parasponia.</title>
        <authorList>
            <person name="Van Velzen R."/>
            <person name="Holmer R."/>
            <person name="Bu F."/>
            <person name="Rutten L."/>
            <person name="Van Zeijl A."/>
            <person name="Liu W."/>
            <person name="Santuari L."/>
            <person name="Cao Q."/>
            <person name="Sharma T."/>
            <person name="Shen D."/>
            <person name="Roswanjaya Y."/>
            <person name="Wardhani T."/>
            <person name="Kalhor M.S."/>
            <person name="Jansen J."/>
            <person name="Van den Hoogen J."/>
            <person name="Gungor B."/>
            <person name="Hartog M."/>
            <person name="Hontelez J."/>
            <person name="Verver J."/>
            <person name="Yang W.-C."/>
            <person name="Schijlen E."/>
            <person name="Repin R."/>
            <person name="Schilthuizen M."/>
            <person name="Schranz E."/>
            <person name="Heidstra R."/>
            <person name="Miyata K."/>
            <person name="Fedorova E."/>
            <person name="Kohlen W."/>
            <person name="Bisseling T."/>
            <person name="Smit S."/>
            <person name="Geurts R."/>
        </authorList>
    </citation>
    <scope>NUCLEOTIDE SEQUENCE [LARGE SCALE GENOMIC DNA]</scope>
    <source>
        <strain evidence="2">cv. RG33-2</strain>
    </source>
</reference>
<sequence>MNDQFTFPGFFDSPCCGYAHNGPELTVFEFGQQIHANCTRFGLQSSFSVDNSLVTLYAKCGCIEEANRVFDSICITNMISLG</sequence>
<dbReference type="AlphaFoldDB" id="A0A2P5CNT7"/>
<dbReference type="PANTHER" id="PTHR47926">
    <property type="entry name" value="PENTATRICOPEPTIDE REPEAT-CONTAINING PROTEIN"/>
    <property type="match status" value="1"/>
</dbReference>
<dbReference type="InParanoid" id="A0A2P5CNT7"/>
<dbReference type="OrthoDB" id="809844at2759"/>
<protein>
    <recommendedName>
        <fullName evidence="3">Pentatricopeptide repeat</fullName>
    </recommendedName>
</protein>
<keyword evidence="2" id="KW-1185">Reference proteome</keyword>
<name>A0A2P5CNT7_TREOI</name>
<evidence type="ECO:0000313" key="2">
    <source>
        <dbReference type="Proteomes" id="UP000237000"/>
    </source>
</evidence>
<proteinExistence type="predicted"/>